<dbReference type="Proteomes" id="UP000499080">
    <property type="component" value="Unassembled WGS sequence"/>
</dbReference>
<proteinExistence type="predicted"/>
<accession>A0A4Y2ACJ7</accession>
<gene>
    <name evidence="2" type="ORF">AVEN_41816_1</name>
</gene>
<keyword evidence="3" id="KW-1185">Reference proteome</keyword>
<dbReference type="EMBL" id="BGPR01000012">
    <property type="protein sequence ID" value="GBL77410.1"/>
    <property type="molecule type" value="Genomic_DNA"/>
</dbReference>
<dbReference type="InterPro" id="IPR032135">
    <property type="entry name" value="DUF4817"/>
</dbReference>
<comment type="caution">
    <text evidence="2">The sequence shown here is derived from an EMBL/GenBank/DDBJ whole genome shotgun (WGS) entry which is preliminary data.</text>
</comment>
<feature type="domain" description="DUF4817" evidence="1">
    <location>
        <begin position="21"/>
        <end position="74"/>
    </location>
</feature>
<reference evidence="2 3" key="1">
    <citation type="journal article" date="2019" name="Sci. Rep.">
        <title>Orb-weaving spider Araneus ventricosus genome elucidates the spidroin gene catalogue.</title>
        <authorList>
            <person name="Kono N."/>
            <person name="Nakamura H."/>
            <person name="Ohtoshi R."/>
            <person name="Moran D.A.P."/>
            <person name="Shinohara A."/>
            <person name="Yoshida Y."/>
            <person name="Fujiwara M."/>
            <person name="Mori M."/>
            <person name="Tomita M."/>
            <person name="Arakawa K."/>
        </authorList>
    </citation>
    <scope>NUCLEOTIDE SEQUENCE [LARGE SCALE GENOMIC DNA]</scope>
</reference>
<evidence type="ECO:0000259" key="1">
    <source>
        <dbReference type="Pfam" id="PF16087"/>
    </source>
</evidence>
<sequence>MWSMCTLTVVVHFSLKMSKYTSSERISIVKANYSSNNSPIAAQRKFSTEYMLDTIGPNVVTTKNVIEKFERTGSGDVSPHPAIFAEFCSLSAPRHSH</sequence>
<evidence type="ECO:0000313" key="2">
    <source>
        <dbReference type="EMBL" id="GBL77410.1"/>
    </source>
</evidence>
<protein>
    <recommendedName>
        <fullName evidence="1">DUF4817 domain-containing protein</fullName>
    </recommendedName>
</protein>
<organism evidence="2 3">
    <name type="scientific">Araneus ventricosus</name>
    <name type="common">Orbweaver spider</name>
    <name type="synonym">Epeira ventricosa</name>
    <dbReference type="NCBI Taxonomy" id="182803"/>
    <lineage>
        <taxon>Eukaryota</taxon>
        <taxon>Metazoa</taxon>
        <taxon>Ecdysozoa</taxon>
        <taxon>Arthropoda</taxon>
        <taxon>Chelicerata</taxon>
        <taxon>Arachnida</taxon>
        <taxon>Araneae</taxon>
        <taxon>Araneomorphae</taxon>
        <taxon>Entelegynae</taxon>
        <taxon>Araneoidea</taxon>
        <taxon>Araneidae</taxon>
        <taxon>Araneus</taxon>
    </lineage>
</organism>
<evidence type="ECO:0000313" key="3">
    <source>
        <dbReference type="Proteomes" id="UP000499080"/>
    </source>
</evidence>
<dbReference type="AlphaFoldDB" id="A0A4Y2ACJ7"/>
<name>A0A4Y2ACJ7_ARAVE</name>
<dbReference type="Pfam" id="PF16087">
    <property type="entry name" value="DUF4817"/>
    <property type="match status" value="1"/>
</dbReference>